<comment type="catalytic activity">
    <reaction evidence="3">
        <text>adenosylcob(III)inamide + GTP = adenosylcob(III)inamide phosphate + GDP + H(+)</text>
        <dbReference type="Rhea" id="RHEA:15765"/>
        <dbReference type="ChEBI" id="CHEBI:2480"/>
        <dbReference type="ChEBI" id="CHEBI:15378"/>
        <dbReference type="ChEBI" id="CHEBI:37565"/>
        <dbReference type="ChEBI" id="CHEBI:58189"/>
        <dbReference type="ChEBI" id="CHEBI:58502"/>
        <dbReference type="EC" id="2.7.1.156"/>
    </reaction>
</comment>
<dbReference type="PANTHER" id="PTHR34848">
    <property type="match status" value="1"/>
</dbReference>
<dbReference type="AlphaFoldDB" id="A0A173Y2Q8"/>
<evidence type="ECO:0000256" key="1">
    <source>
        <dbReference type="ARBA" id="ARBA00000312"/>
    </source>
</evidence>
<dbReference type="OrthoDB" id="9799422at2"/>
<keyword evidence="10" id="KW-0169">Cobalamin biosynthesis</keyword>
<feature type="binding site" evidence="19">
    <location>
        <position position="84"/>
    </location>
    <ligand>
        <name>GTP</name>
        <dbReference type="ChEBI" id="CHEBI:37565"/>
    </ligand>
</feature>
<comment type="pathway">
    <text evidence="6">Cofactor biosynthesis; adenosylcobalamin biosynthesis; adenosylcobalamin from cob(II)yrinate a,c-diamide: step 5/7.</text>
</comment>
<dbReference type="NCBIfam" id="NF004469">
    <property type="entry name" value="PRK05800.1"/>
    <property type="match status" value="1"/>
</dbReference>
<evidence type="ECO:0000256" key="2">
    <source>
        <dbReference type="ARBA" id="ARBA00000711"/>
    </source>
</evidence>
<keyword evidence="15 19" id="KW-0342">GTP-binding</keyword>
<dbReference type="GO" id="GO:0009236">
    <property type="term" value="P:cobalamin biosynthetic process"/>
    <property type="evidence" value="ECO:0007669"/>
    <property type="project" value="UniProtKB-UniPathway"/>
</dbReference>
<evidence type="ECO:0000256" key="11">
    <source>
        <dbReference type="ARBA" id="ARBA00022679"/>
    </source>
</evidence>
<keyword evidence="12 19" id="KW-0547">Nucleotide-binding</keyword>
<comment type="catalytic activity">
    <reaction evidence="2">
        <text>adenosylcob(III)inamide phosphate + GTP + H(+) = adenosylcob(III)inamide-GDP + diphosphate</text>
        <dbReference type="Rhea" id="RHEA:22712"/>
        <dbReference type="ChEBI" id="CHEBI:15378"/>
        <dbReference type="ChEBI" id="CHEBI:33019"/>
        <dbReference type="ChEBI" id="CHEBI:37565"/>
        <dbReference type="ChEBI" id="CHEBI:58502"/>
        <dbReference type="ChEBI" id="CHEBI:60487"/>
        <dbReference type="EC" id="2.7.7.62"/>
    </reaction>
</comment>
<reference evidence="20 21" key="1">
    <citation type="submission" date="2015-09" db="EMBL/GenBank/DDBJ databases">
        <authorList>
            <consortium name="Pathogen Informatics"/>
        </authorList>
    </citation>
    <scope>NUCLEOTIDE SEQUENCE [LARGE SCALE GENOMIC DNA]</scope>
    <source>
        <strain evidence="20 21">2789STDY5608828</strain>
    </source>
</reference>
<dbReference type="Pfam" id="PF02283">
    <property type="entry name" value="CobU"/>
    <property type="match status" value="1"/>
</dbReference>
<dbReference type="Gene3D" id="3.40.50.300">
    <property type="entry name" value="P-loop containing nucleotide triphosphate hydrolases"/>
    <property type="match status" value="1"/>
</dbReference>
<evidence type="ECO:0000256" key="3">
    <source>
        <dbReference type="ARBA" id="ARBA00001522"/>
    </source>
</evidence>
<keyword evidence="21" id="KW-1185">Reference proteome</keyword>
<dbReference type="PANTHER" id="PTHR34848:SF1">
    <property type="entry name" value="BIFUNCTIONAL ADENOSYLCOBALAMIN BIOSYNTHESIS PROTEIN COBU"/>
    <property type="match status" value="1"/>
</dbReference>
<keyword evidence="11 20" id="KW-0808">Transferase</keyword>
<evidence type="ECO:0000313" key="20">
    <source>
        <dbReference type="EMBL" id="CUN57008.1"/>
    </source>
</evidence>
<dbReference type="CDD" id="cd00544">
    <property type="entry name" value="CobU"/>
    <property type="match status" value="1"/>
</dbReference>
<dbReference type="GO" id="GO:0043752">
    <property type="term" value="F:adenosylcobinamide kinase activity"/>
    <property type="evidence" value="ECO:0007669"/>
    <property type="project" value="UniProtKB-EC"/>
</dbReference>
<feature type="binding site" evidence="19">
    <location>
        <begin position="9"/>
        <end position="16"/>
    </location>
    <ligand>
        <name>GTP</name>
        <dbReference type="ChEBI" id="CHEBI:37565"/>
    </ligand>
</feature>
<evidence type="ECO:0000256" key="6">
    <source>
        <dbReference type="ARBA" id="ARBA00005159"/>
    </source>
</evidence>
<evidence type="ECO:0000256" key="8">
    <source>
        <dbReference type="ARBA" id="ARBA00012016"/>
    </source>
</evidence>
<evidence type="ECO:0000256" key="15">
    <source>
        <dbReference type="ARBA" id="ARBA00023134"/>
    </source>
</evidence>
<accession>A0A173Y2Q8</accession>
<evidence type="ECO:0000256" key="10">
    <source>
        <dbReference type="ARBA" id="ARBA00022573"/>
    </source>
</evidence>
<dbReference type="SUPFAM" id="SSF52540">
    <property type="entry name" value="P-loop containing nucleoside triphosphate hydrolases"/>
    <property type="match status" value="1"/>
</dbReference>
<evidence type="ECO:0000256" key="16">
    <source>
        <dbReference type="ARBA" id="ARBA00029570"/>
    </source>
</evidence>
<evidence type="ECO:0000256" key="13">
    <source>
        <dbReference type="ARBA" id="ARBA00022777"/>
    </source>
</evidence>
<keyword evidence="14" id="KW-0067">ATP-binding</keyword>
<dbReference type="UniPathway" id="UPA00148">
    <property type="reaction ID" value="UER00236"/>
</dbReference>
<organism evidence="20 21">
    <name type="scientific">Mitsuokella jalaludinii</name>
    <dbReference type="NCBI Taxonomy" id="187979"/>
    <lineage>
        <taxon>Bacteria</taxon>
        <taxon>Bacillati</taxon>
        <taxon>Bacillota</taxon>
        <taxon>Negativicutes</taxon>
        <taxon>Selenomonadales</taxon>
        <taxon>Selenomonadaceae</taxon>
        <taxon>Mitsuokella</taxon>
    </lineage>
</organism>
<gene>
    <name evidence="20" type="primary">cobU</name>
    <name evidence="20" type="ORF">ERS852385_00788</name>
</gene>
<dbReference type="GO" id="GO:0005525">
    <property type="term" value="F:GTP binding"/>
    <property type="evidence" value="ECO:0007669"/>
    <property type="project" value="UniProtKB-KW"/>
</dbReference>
<dbReference type="GO" id="GO:0005524">
    <property type="term" value="F:ATP binding"/>
    <property type="evidence" value="ECO:0007669"/>
    <property type="project" value="UniProtKB-KW"/>
</dbReference>
<comment type="similarity">
    <text evidence="7">Belongs to the CobU/CobP family.</text>
</comment>
<feature type="active site" description="GMP-histidine intermediate" evidence="18">
    <location>
        <position position="50"/>
    </location>
</feature>
<comment type="function">
    <text evidence="4">Catalyzes ATP-dependent phosphorylation of adenosylcobinamide and addition of GMP to adenosylcobinamide phosphate.</text>
</comment>
<evidence type="ECO:0000256" key="12">
    <source>
        <dbReference type="ARBA" id="ARBA00022741"/>
    </source>
</evidence>
<comment type="catalytic activity">
    <reaction evidence="1">
        <text>adenosylcob(III)inamide + ATP = adenosylcob(III)inamide phosphate + ADP + H(+)</text>
        <dbReference type="Rhea" id="RHEA:15769"/>
        <dbReference type="ChEBI" id="CHEBI:2480"/>
        <dbReference type="ChEBI" id="CHEBI:15378"/>
        <dbReference type="ChEBI" id="CHEBI:30616"/>
        <dbReference type="ChEBI" id="CHEBI:58502"/>
        <dbReference type="ChEBI" id="CHEBI:456216"/>
        <dbReference type="EC" id="2.7.1.156"/>
    </reaction>
</comment>
<dbReference type="eggNOG" id="COG2087">
    <property type="taxonomic scope" value="Bacteria"/>
</dbReference>
<dbReference type="PIRSF" id="PIRSF006135">
    <property type="entry name" value="CobU"/>
    <property type="match status" value="1"/>
</dbReference>
<dbReference type="Proteomes" id="UP000095546">
    <property type="component" value="Unassembled WGS sequence"/>
</dbReference>
<feature type="binding site" evidence="19">
    <location>
        <begin position="34"/>
        <end position="36"/>
    </location>
    <ligand>
        <name>GTP</name>
        <dbReference type="ChEBI" id="CHEBI:37565"/>
    </ligand>
</feature>
<dbReference type="STRING" id="187979.ERS852385_00788"/>
<evidence type="ECO:0000256" key="5">
    <source>
        <dbReference type="ARBA" id="ARBA00004692"/>
    </source>
</evidence>
<dbReference type="EC" id="2.7.1.156" evidence="8"/>
<evidence type="ECO:0000313" key="21">
    <source>
        <dbReference type="Proteomes" id="UP000095546"/>
    </source>
</evidence>
<proteinExistence type="inferred from homology"/>
<dbReference type="InterPro" id="IPR003203">
    <property type="entry name" value="CobU/CobP"/>
</dbReference>
<evidence type="ECO:0000256" key="18">
    <source>
        <dbReference type="PIRSR" id="PIRSR006135-1"/>
    </source>
</evidence>
<evidence type="ECO:0000256" key="14">
    <source>
        <dbReference type="ARBA" id="ARBA00022840"/>
    </source>
</evidence>
<evidence type="ECO:0000256" key="17">
    <source>
        <dbReference type="ARBA" id="ARBA00030571"/>
    </source>
</evidence>
<dbReference type="GO" id="GO:0008820">
    <property type="term" value="F:cobinamide phosphate guanylyltransferase activity"/>
    <property type="evidence" value="ECO:0007669"/>
    <property type="project" value="UniProtKB-EC"/>
</dbReference>
<dbReference type="EMBL" id="CYYU01000003">
    <property type="protein sequence ID" value="CUN57008.1"/>
    <property type="molecule type" value="Genomic_DNA"/>
</dbReference>
<evidence type="ECO:0000256" key="19">
    <source>
        <dbReference type="PIRSR" id="PIRSR006135-2"/>
    </source>
</evidence>
<evidence type="ECO:0000256" key="4">
    <source>
        <dbReference type="ARBA" id="ARBA00003889"/>
    </source>
</evidence>
<sequence>MGKMILVTGGARSGKSAFAEQLARESCGSVAYIATAEVWDEEMAHRVTLHRSRRPAGWKTYEAPREAAAVIREAGREHGVILFDCVTIYLSNMLCREAEPYDEAHLTALVRGEMAALVEAVQGLPQEAEVLFVTNEVGAGIVPENRLARLYRDLAGLSNQQLAAAADAVYAVLCGIPLRIK</sequence>
<keyword evidence="13 20" id="KW-0418">Kinase</keyword>
<dbReference type="InterPro" id="IPR027417">
    <property type="entry name" value="P-loop_NTPase"/>
</dbReference>
<protein>
    <recommendedName>
        <fullName evidence="16">Adenosylcobinamide kinase</fullName>
        <ecNumber evidence="8">2.7.1.156</ecNumber>
        <ecNumber evidence="9">2.7.7.62</ecNumber>
    </recommendedName>
    <alternativeName>
        <fullName evidence="17">Adenosylcobinamide-phosphate guanylyltransferase</fullName>
    </alternativeName>
</protein>
<dbReference type="EC" id="2.7.7.62" evidence="9"/>
<evidence type="ECO:0000256" key="7">
    <source>
        <dbReference type="ARBA" id="ARBA00007490"/>
    </source>
</evidence>
<feature type="binding site" evidence="19">
    <location>
        <position position="62"/>
    </location>
    <ligand>
        <name>GTP</name>
        <dbReference type="ChEBI" id="CHEBI:37565"/>
    </ligand>
</feature>
<feature type="binding site" evidence="19">
    <location>
        <begin position="51"/>
        <end position="54"/>
    </location>
    <ligand>
        <name>GTP</name>
        <dbReference type="ChEBI" id="CHEBI:37565"/>
    </ligand>
</feature>
<name>A0A173Y2Q8_9FIRM</name>
<dbReference type="RefSeq" id="WP_036377977.1">
    <property type="nucleotide sequence ID" value="NZ_CABIWZ010000003.1"/>
</dbReference>
<comment type="pathway">
    <text evidence="5">Cofactor biosynthesis; adenosylcobalamin biosynthesis; adenosylcobalamin from cob(II)yrinate a,c-diamide: step 6/7.</text>
</comment>
<evidence type="ECO:0000256" key="9">
    <source>
        <dbReference type="ARBA" id="ARBA00012523"/>
    </source>
</evidence>